<evidence type="ECO:0000256" key="7">
    <source>
        <dbReference type="ARBA" id="ARBA00022737"/>
    </source>
</evidence>
<dbReference type="Proteomes" id="UP000026962">
    <property type="component" value="Chromosome 10"/>
</dbReference>
<feature type="binding site" evidence="15">
    <location>
        <position position="384"/>
    </location>
    <ligand>
        <name>ATP</name>
        <dbReference type="ChEBI" id="CHEBI:30616"/>
    </ligand>
</feature>
<evidence type="ECO:0000256" key="3">
    <source>
        <dbReference type="ARBA" id="ARBA00022553"/>
    </source>
</evidence>
<dbReference type="HOGENOM" id="CLU_000288_35_7_1"/>
<feature type="domain" description="Gnk2-homologous" evidence="20">
    <location>
        <begin position="143"/>
        <end position="259"/>
    </location>
</feature>
<sequence>MAALVLFWPTLLPLVLLANLFPLPRHCRALELMNWSCNNGSSYAANTTYHTNVRVVLATLSASTPNSTARFSTTSAGRGGTDTVWGLALCRGDTDRAGCASCLAAVPAVAFGECRGDRDVSVFYDRCLARFSYSDFTARPDNTEVLIGSPSENRVTVDAGRFDALVARLAGALADWAAYNSTRRYAAGVMASGDGFTSTTEDMVHNIYGLVQCAPDQAPPACRACVEALRVDMPKAFAGRMGGRFDAVWCNLRYETFLFYDDDPTVRLTASPSPPSSPLPSPSPRQEGWENGKRRSRPKNAAIVVSVLASVVVLLSLLSVYLWRKLQAKQYTDENDIDSGSLLFDLATLRKATASFAEYNKLGHGGFGAVYKGFLPDGREIAVKRLDKTSGQGLEQLRNELLFVAKLRHNNLAKLLGVCIKGEEKLLVYEYLPNRSLDTFLFDPEKRGQLNWETRYQIIHGIARGLLYLHEDSQIKIIHRDLKASNVLLDANMNPKISDFGLARLFDGTKTASITNHVVGTLGYMAPEYAVLGHVSVKLDIYSFGVLVLEIVTGRRNTDVSGAVEESNNLLSYVWDHWVKGTPLEIADASLLGDSRGLSDMELLKCVQLGLLCVQENPVDRPTMLDILIMLHDVDTNSFAAPSKPAFTFTHGGNMASSSQGAAALSANEVSISEFLPR</sequence>
<keyword evidence="3" id="KW-0597">Phosphoprotein</keyword>
<dbReference type="FunFam" id="1.10.510.10:FF:000343">
    <property type="entry name" value="Cysteine-rich receptor-like protein kinase 28"/>
    <property type="match status" value="1"/>
</dbReference>
<dbReference type="OMA" id="FRIIYGT"/>
<dbReference type="AlphaFoldDB" id="A0A0E0M6J3"/>
<evidence type="ECO:0000313" key="22">
    <source>
        <dbReference type="Proteomes" id="UP000026962"/>
    </source>
</evidence>
<feature type="chain" id="PRO_5002367345" evidence="18">
    <location>
        <begin position="30"/>
        <end position="678"/>
    </location>
</feature>
<feature type="compositionally biased region" description="Pro residues" evidence="16">
    <location>
        <begin position="272"/>
        <end position="283"/>
    </location>
</feature>
<organism evidence="21">
    <name type="scientific">Oryza punctata</name>
    <name type="common">Red rice</name>
    <dbReference type="NCBI Taxonomy" id="4537"/>
    <lineage>
        <taxon>Eukaryota</taxon>
        <taxon>Viridiplantae</taxon>
        <taxon>Streptophyta</taxon>
        <taxon>Embryophyta</taxon>
        <taxon>Tracheophyta</taxon>
        <taxon>Spermatophyta</taxon>
        <taxon>Magnoliopsida</taxon>
        <taxon>Liliopsida</taxon>
        <taxon>Poales</taxon>
        <taxon>Poaceae</taxon>
        <taxon>BOP clade</taxon>
        <taxon>Oryzoideae</taxon>
        <taxon>Oryzeae</taxon>
        <taxon>Oryzinae</taxon>
        <taxon>Oryza</taxon>
    </lineage>
</organism>
<keyword evidence="4" id="KW-0808">Transferase</keyword>
<proteinExistence type="predicted"/>
<dbReference type="InterPro" id="IPR011009">
    <property type="entry name" value="Kinase-like_dom_sf"/>
</dbReference>
<dbReference type="STRING" id="4537.A0A0E0M6J3"/>
<keyword evidence="2" id="KW-0723">Serine/threonine-protein kinase</keyword>
<dbReference type="PANTHER" id="PTHR27002:SF711">
    <property type="entry name" value="OS10G0327000 PROTEIN"/>
    <property type="match status" value="1"/>
</dbReference>
<evidence type="ECO:0000256" key="13">
    <source>
        <dbReference type="ARBA" id="ARBA00023170"/>
    </source>
</evidence>
<evidence type="ECO:0000256" key="12">
    <source>
        <dbReference type="ARBA" id="ARBA00023136"/>
    </source>
</evidence>
<evidence type="ECO:0000256" key="8">
    <source>
        <dbReference type="ARBA" id="ARBA00022741"/>
    </source>
</evidence>
<feature type="transmembrane region" description="Helical" evidence="17">
    <location>
        <begin position="301"/>
        <end position="323"/>
    </location>
</feature>
<evidence type="ECO:0000256" key="14">
    <source>
        <dbReference type="ARBA" id="ARBA00023180"/>
    </source>
</evidence>
<evidence type="ECO:0000256" key="17">
    <source>
        <dbReference type="SAM" id="Phobius"/>
    </source>
</evidence>
<dbReference type="CDD" id="cd14066">
    <property type="entry name" value="STKc_IRAK"/>
    <property type="match status" value="1"/>
</dbReference>
<dbReference type="EnsemblPlants" id="OPUNC10G05240.1">
    <property type="protein sequence ID" value="OPUNC10G05240.1"/>
    <property type="gene ID" value="OPUNC10G05240"/>
</dbReference>
<evidence type="ECO:0000256" key="15">
    <source>
        <dbReference type="PROSITE-ProRule" id="PRU10141"/>
    </source>
</evidence>
<dbReference type="SMART" id="SM00220">
    <property type="entry name" value="S_TKc"/>
    <property type="match status" value="1"/>
</dbReference>
<keyword evidence="7" id="KW-0677">Repeat</keyword>
<dbReference type="Gene3D" id="3.30.200.20">
    <property type="entry name" value="Phosphorylase Kinase, domain 1"/>
    <property type="match status" value="1"/>
</dbReference>
<dbReference type="GO" id="GO:0005886">
    <property type="term" value="C:plasma membrane"/>
    <property type="evidence" value="ECO:0007669"/>
    <property type="project" value="TreeGrafter"/>
</dbReference>
<keyword evidence="22" id="KW-1185">Reference proteome</keyword>
<feature type="signal peptide" evidence="18">
    <location>
        <begin position="1"/>
        <end position="29"/>
    </location>
</feature>
<keyword evidence="8 15" id="KW-0547">Nucleotide-binding</keyword>
<keyword evidence="10 15" id="KW-0067">ATP-binding</keyword>
<accession>A0A0E0M6J3</accession>
<dbReference type="SUPFAM" id="SSF56112">
    <property type="entry name" value="Protein kinase-like (PK-like)"/>
    <property type="match status" value="1"/>
</dbReference>
<dbReference type="PROSITE" id="PS50011">
    <property type="entry name" value="PROTEIN_KINASE_DOM"/>
    <property type="match status" value="1"/>
</dbReference>
<feature type="domain" description="Protein kinase" evidence="19">
    <location>
        <begin position="356"/>
        <end position="635"/>
    </location>
</feature>
<comment type="subcellular location">
    <subcellularLocation>
        <location evidence="1">Membrane</location>
        <topology evidence="1">Single-pass membrane protein</topology>
    </subcellularLocation>
</comment>
<evidence type="ECO:0000256" key="2">
    <source>
        <dbReference type="ARBA" id="ARBA00022527"/>
    </source>
</evidence>
<dbReference type="PANTHER" id="PTHR27002">
    <property type="entry name" value="RECEPTOR-LIKE SERINE/THREONINE-PROTEIN KINASE SD1-8"/>
    <property type="match status" value="1"/>
</dbReference>
<dbReference type="eggNOG" id="ENOG502QWDY">
    <property type="taxonomic scope" value="Eukaryota"/>
</dbReference>
<protein>
    <submittedName>
        <fullName evidence="21">Uncharacterized protein</fullName>
    </submittedName>
</protein>
<name>A0A0E0M6J3_ORYPU</name>
<evidence type="ECO:0000256" key="4">
    <source>
        <dbReference type="ARBA" id="ARBA00022679"/>
    </source>
</evidence>
<evidence type="ECO:0000256" key="9">
    <source>
        <dbReference type="ARBA" id="ARBA00022777"/>
    </source>
</evidence>
<dbReference type="Pfam" id="PF00069">
    <property type="entry name" value="Pkinase"/>
    <property type="match status" value="1"/>
</dbReference>
<dbReference type="CDD" id="cd23509">
    <property type="entry name" value="Gnk2-like"/>
    <property type="match status" value="2"/>
</dbReference>
<dbReference type="InterPro" id="IPR008271">
    <property type="entry name" value="Ser/Thr_kinase_AS"/>
</dbReference>
<feature type="domain" description="Gnk2-homologous" evidence="20">
    <location>
        <begin position="31"/>
        <end position="136"/>
    </location>
</feature>
<reference evidence="21" key="1">
    <citation type="submission" date="2015-04" db="UniProtKB">
        <authorList>
            <consortium name="EnsemblPlants"/>
        </authorList>
    </citation>
    <scope>IDENTIFICATION</scope>
</reference>
<evidence type="ECO:0000313" key="21">
    <source>
        <dbReference type="EnsemblPlants" id="OPUNC10G05240.1"/>
    </source>
</evidence>
<evidence type="ECO:0000259" key="20">
    <source>
        <dbReference type="PROSITE" id="PS51473"/>
    </source>
</evidence>
<dbReference type="Pfam" id="PF01657">
    <property type="entry name" value="Stress-antifung"/>
    <property type="match status" value="2"/>
</dbReference>
<reference evidence="21" key="2">
    <citation type="submission" date="2018-05" db="EMBL/GenBank/DDBJ databases">
        <title>OpunRS2 (Oryza punctata Reference Sequence Version 2).</title>
        <authorList>
            <person name="Zhang J."/>
            <person name="Kudrna D."/>
            <person name="Lee S."/>
            <person name="Talag J."/>
            <person name="Welchert J."/>
            <person name="Wing R.A."/>
        </authorList>
    </citation>
    <scope>NUCLEOTIDE SEQUENCE [LARGE SCALE GENOMIC DNA]</scope>
</reference>
<keyword evidence="11 17" id="KW-1133">Transmembrane helix</keyword>
<dbReference type="InterPro" id="IPR002902">
    <property type="entry name" value="GNK2"/>
</dbReference>
<keyword evidence="12 17" id="KW-0472">Membrane</keyword>
<dbReference type="PROSITE" id="PS51473">
    <property type="entry name" value="GNK2"/>
    <property type="match status" value="2"/>
</dbReference>
<evidence type="ECO:0000256" key="11">
    <source>
        <dbReference type="ARBA" id="ARBA00022989"/>
    </source>
</evidence>
<keyword evidence="6 18" id="KW-0732">Signal</keyword>
<evidence type="ECO:0000256" key="6">
    <source>
        <dbReference type="ARBA" id="ARBA00022729"/>
    </source>
</evidence>
<dbReference type="Gene3D" id="1.10.510.10">
    <property type="entry name" value="Transferase(Phosphotransferase) domain 1"/>
    <property type="match status" value="1"/>
</dbReference>
<evidence type="ECO:0000256" key="16">
    <source>
        <dbReference type="SAM" id="MobiDB-lite"/>
    </source>
</evidence>
<keyword evidence="9" id="KW-0418">Kinase</keyword>
<dbReference type="InterPro" id="IPR038408">
    <property type="entry name" value="GNK2_sf"/>
</dbReference>
<dbReference type="GO" id="GO:0005524">
    <property type="term" value="F:ATP binding"/>
    <property type="evidence" value="ECO:0007669"/>
    <property type="project" value="UniProtKB-UniRule"/>
</dbReference>
<dbReference type="FunFam" id="3.30.430.20:FF:000018">
    <property type="entry name" value="Cysteine-rich receptor-like protein kinase 10"/>
    <property type="match status" value="1"/>
</dbReference>
<keyword evidence="13" id="KW-0675">Receptor</keyword>
<dbReference type="PROSITE" id="PS00107">
    <property type="entry name" value="PROTEIN_KINASE_ATP"/>
    <property type="match status" value="1"/>
</dbReference>
<evidence type="ECO:0000259" key="19">
    <source>
        <dbReference type="PROSITE" id="PS50011"/>
    </source>
</evidence>
<dbReference type="FunFam" id="3.30.200.20:FF:000727">
    <property type="entry name" value="Cysteine-rich RLK (RECEPTOR-like protein kinase) 23"/>
    <property type="match status" value="1"/>
</dbReference>
<keyword evidence="5 17" id="KW-0812">Transmembrane</keyword>
<evidence type="ECO:0000256" key="1">
    <source>
        <dbReference type="ARBA" id="ARBA00004167"/>
    </source>
</evidence>
<evidence type="ECO:0000256" key="18">
    <source>
        <dbReference type="SAM" id="SignalP"/>
    </source>
</evidence>
<dbReference type="Gene3D" id="3.30.430.20">
    <property type="entry name" value="Gnk2 domain, C-X8-C-X2-C motif"/>
    <property type="match status" value="2"/>
</dbReference>
<dbReference type="Gramene" id="OPUNC10G05240.1">
    <property type="protein sequence ID" value="OPUNC10G05240.1"/>
    <property type="gene ID" value="OPUNC10G05240"/>
</dbReference>
<dbReference type="InterPro" id="IPR017441">
    <property type="entry name" value="Protein_kinase_ATP_BS"/>
</dbReference>
<feature type="region of interest" description="Disordered" evidence="16">
    <location>
        <begin position="269"/>
        <end position="295"/>
    </location>
</feature>
<dbReference type="PROSITE" id="PS00108">
    <property type="entry name" value="PROTEIN_KINASE_ST"/>
    <property type="match status" value="1"/>
</dbReference>
<dbReference type="InterPro" id="IPR000719">
    <property type="entry name" value="Prot_kinase_dom"/>
</dbReference>
<evidence type="ECO:0000256" key="10">
    <source>
        <dbReference type="ARBA" id="ARBA00022840"/>
    </source>
</evidence>
<dbReference type="GO" id="GO:0004674">
    <property type="term" value="F:protein serine/threonine kinase activity"/>
    <property type="evidence" value="ECO:0007669"/>
    <property type="project" value="UniProtKB-KW"/>
</dbReference>
<keyword evidence="14" id="KW-0325">Glycoprotein</keyword>
<evidence type="ECO:0000256" key="5">
    <source>
        <dbReference type="ARBA" id="ARBA00022692"/>
    </source>
</evidence>